<reference evidence="1 2" key="1">
    <citation type="submission" date="2016-04" db="EMBL/GenBank/DDBJ databases">
        <title>Complete genome sequence of Thermococcus siculi type strain RG-20.</title>
        <authorList>
            <person name="Oger P.M."/>
        </authorList>
    </citation>
    <scope>NUCLEOTIDE SEQUENCE [LARGE SCALE GENOMIC DNA]</scope>
    <source>
        <strain evidence="1 2">RG-20</strain>
    </source>
</reference>
<dbReference type="RefSeq" id="WP_088856650.1">
    <property type="nucleotide sequence ID" value="NZ_CP015103.1"/>
</dbReference>
<dbReference type="Proteomes" id="UP000250125">
    <property type="component" value="Chromosome"/>
</dbReference>
<keyword evidence="2" id="KW-1185">Reference proteome</keyword>
<dbReference type="Gene3D" id="3.40.50.11570">
    <property type="entry name" value="Protein of unknown function DUF257"/>
    <property type="match status" value="1"/>
</dbReference>
<dbReference type="Pfam" id="PF03192">
    <property type="entry name" value="DUF257"/>
    <property type="match status" value="1"/>
</dbReference>
<organism evidence="1 2">
    <name type="scientific">Thermococcus siculi</name>
    <dbReference type="NCBI Taxonomy" id="72803"/>
    <lineage>
        <taxon>Archaea</taxon>
        <taxon>Methanobacteriati</taxon>
        <taxon>Methanobacteriota</taxon>
        <taxon>Thermococci</taxon>
        <taxon>Thermococcales</taxon>
        <taxon>Thermococcaceae</taxon>
        <taxon>Thermococcus</taxon>
    </lineage>
</organism>
<dbReference type="AlphaFoldDB" id="A0A2Z2MM16"/>
<dbReference type="GeneID" id="33318442"/>
<protein>
    <recommendedName>
        <fullName evidence="3">KaiC-like domain-containing protein</fullName>
    </recommendedName>
</protein>
<name>A0A2Z2MM16_9EURY</name>
<dbReference type="KEGG" id="tsl:A3L11_09345"/>
<dbReference type="OrthoDB" id="97676at2157"/>
<gene>
    <name evidence="1" type="ORF">A3L11_09345</name>
</gene>
<evidence type="ECO:0000313" key="2">
    <source>
        <dbReference type="Proteomes" id="UP000250125"/>
    </source>
</evidence>
<dbReference type="InterPro" id="IPR005489">
    <property type="entry name" value="DUF257"/>
</dbReference>
<evidence type="ECO:0000313" key="1">
    <source>
        <dbReference type="EMBL" id="ASJ09422.1"/>
    </source>
</evidence>
<accession>A0A2Z2MM16</accession>
<proteinExistence type="predicted"/>
<dbReference type="EMBL" id="CP015103">
    <property type="protein sequence ID" value="ASJ09422.1"/>
    <property type="molecule type" value="Genomic_DNA"/>
</dbReference>
<sequence length="222" mass="25637">MTMVETNRTSLEEYLENIKPGEDVLLEYTSREPAHVLFHCLMKCLKERGYSTVIVDELDQLHVFKVQLKLAGADTSPIDSARVIKVGGTLQTGNVIGRVDLSKEIPIRKKYYEEILEKIGEDYTVRIVLGFDKILAMHEESRKELETLFSYMIRPHLGDERRTTVYFINTDLVSERTLMEFREHASRVFRARMLAGDLLLEVVKSPIPSEYGNEIKVRLEDL</sequence>
<evidence type="ECO:0008006" key="3">
    <source>
        <dbReference type="Google" id="ProtNLM"/>
    </source>
</evidence>